<evidence type="ECO:0000256" key="3">
    <source>
        <dbReference type="ARBA" id="ARBA00022692"/>
    </source>
</evidence>
<dbReference type="InterPro" id="IPR016741">
    <property type="entry name" value="UCP018953"/>
</dbReference>
<evidence type="ECO:0000256" key="5">
    <source>
        <dbReference type="ARBA" id="ARBA00023136"/>
    </source>
</evidence>
<accession>A0ABU6JX84</accession>
<evidence type="ECO:0000313" key="8">
    <source>
        <dbReference type="EMBL" id="MEC5384153.1"/>
    </source>
</evidence>
<organism evidence="8 9">
    <name type="scientific">Uliginosibacterium silvisoli</name>
    <dbReference type="NCBI Taxonomy" id="3114758"/>
    <lineage>
        <taxon>Bacteria</taxon>
        <taxon>Pseudomonadati</taxon>
        <taxon>Pseudomonadota</taxon>
        <taxon>Betaproteobacteria</taxon>
        <taxon>Rhodocyclales</taxon>
        <taxon>Zoogloeaceae</taxon>
        <taxon>Uliginosibacterium</taxon>
    </lineage>
</organism>
<dbReference type="SMART" id="SM01204">
    <property type="entry name" value="FIST_C"/>
    <property type="match status" value="1"/>
</dbReference>
<comment type="subcellular location">
    <subcellularLocation>
        <location evidence="1">Cell membrane</location>
        <topology evidence="1">Multi-pass membrane protein</topology>
    </subcellularLocation>
</comment>
<dbReference type="PIRSF" id="PIRSF018953">
    <property type="entry name" value="UCP018953"/>
    <property type="match status" value="1"/>
</dbReference>
<keyword evidence="9" id="KW-1185">Reference proteome</keyword>
<dbReference type="SMART" id="SM00897">
    <property type="entry name" value="FIST"/>
    <property type="match status" value="1"/>
</dbReference>
<name>A0ABU6JX84_9RHOO</name>
<evidence type="ECO:0000256" key="4">
    <source>
        <dbReference type="ARBA" id="ARBA00022989"/>
    </source>
</evidence>
<sequence>MSNVVASSAYAQSNDWHLALEHAIHRLQRIDGANLGFVYISDRFTANCDAILERLRTATPVRHWVGASGVGVLGSEQAELDAPGISLMLCRLPKDSFRVFSGRTPLPRDFAAYGAIVHGDPATPDMSELVQDMASKVRAGSISGGLASARQHPVQIADTALSGGMSGVAFDERIRLVTGVSQGCLPLPGGWRVTDADEHSITELDGRPALQVFREAAGPALGADLRRATRNLRVGLTDAEQDRRMFTVRNIVGVDLRRGHLTINDNVSEGQHVVFVRQDADSASEDFRQMLQRLQQACPEPPVCGIYVSGSGRGGALFDSDDSEVAMIAEVFDNLPLAGFFSSGEIAGDRLYGFTGTLTLFF</sequence>
<keyword evidence="3" id="KW-0812">Transmembrane</keyword>
<dbReference type="InterPro" id="IPR019494">
    <property type="entry name" value="FIST_C"/>
</dbReference>
<dbReference type="RefSeq" id="WP_327597137.1">
    <property type="nucleotide sequence ID" value="NZ_JAYXHS010000001.1"/>
</dbReference>
<dbReference type="InterPro" id="IPR013702">
    <property type="entry name" value="FIST_domain_N"/>
</dbReference>
<dbReference type="Pfam" id="PF08495">
    <property type="entry name" value="FIST"/>
    <property type="match status" value="1"/>
</dbReference>
<keyword evidence="4" id="KW-1133">Transmembrane helix</keyword>
<dbReference type="Proteomes" id="UP001331561">
    <property type="component" value="Unassembled WGS sequence"/>
</dbReference>
<feature type="domain" description="FIST C-domain" evidence="7">
    <location>
        <begin position="209"/>
        <end position="349"/>
    </location>
</feature>
<evidence type="ECO:0000259" key="6">
    <source>
        <dbReference type="SMART" id="SM00897"/>
    </source>
</evidence>
<keyword evidence="2" id="KW-1003">Cell membrane</keyword>
<dbReference type="Pfam" id="PF10442">
    <property type="entry name" value="FIST_C"/>
    <property type="match status" value="1"/>
</dbReference>
<comment type="caution">
    <text evidence="8">The sequence shown here is derived from an EMBL/GenBank/DDBJ whole genome shotgun (WGS) entry which is preliminary data.</text>
</comment>
<reference evidence="8 9" key="1">
    <citation type="submission" date="2024-01" db="EMBL/GenBank/DDBJ databases">
        <title>Uliginosibacterium soil sp. nov.</title>
        <authorList>
            <person name="Lv Y."/>
        </authorList>
    </citation>
    <scope>NUCLEOTIDE SEQUENCE [LARGE SCALE GENOMIC DNA]</scope>
    <source>
        <strain evidence="8 9">H3</strain>
    </source>
</reference>
<proteinExistence type="predicted"/>
<dbReference type="EMBL" id="JAYXHS010000001">
    <property type="protein sequence ID" value="MEC5384153.1"/>
    <property type="molecule type" value="Genomic_DNA"/>
</dbReference>
<evidence type="ECO:0000259" key="7">
    <source>
        <dbReference type="SMART" id="SM01204"/>
    </source>
</evidence>
<evidence type="ECO:0000256" key="2">
    <source>
        <dbReference type="ARBA" id="ARBA00022475"/>
    </source>
</evidence>
<dbReference type="PANTHER" id="PTHR14939:SF5">
    <property type="entry name" value="F-BOX ONLY PROTEIN 22"/>
    <property type="match status" value="1"/>
</dbReference>
<keyword evidence="5" id="KW-0472">Membrane</keyword>
<protein>
    <submittedName>
        <fullName evidence="8">FIST N-terminal domain-containing protein</fullName>
    </submittedName>
</protein>
<evidence type="ECO:0000313" key="9">
    <source>
        <dbReference type="Proteomes" id="UP001331561"/>
    </source>
</evidence>
<feature type="domain" description="FIST" evidence="6">
    <location>
        <begin position="33"/>
        <end position="208"/>
    </location>
</feature>
<evidence type="ECO:0000256" key="1">
    <source>
        <dbReference type="ARBA" id="ARBA00004651"/>
    </source>
</evidence>
<gene>
    <name evidence="8" type="ORF">VVD49_00390</name>
</gene>
<dbReference type="PANTHER" id="PTHR14939">
    <property type="entry name" value="F-BOX ONLY PROTEIN 22"/>
    <property type="match status" value="1"/>
</dbReference>